<name>A0A2Z6NKA7_TRISU</name>
<keyword evidence="3" id="KW-1185">Reference proteome</keyword>
<feature type="compositionally biased region" description="Basic and acidic residues" evidence="1">
    <location>
        <begin position="39"/>
        <end position="58"/>
    </location>
</feature>
<dbReference type="AlphaFoldDB" id="A0A2Z6NKA7"/>
<proteinExistence type="predicted"/>
<organism evidence="2 3">
    <name type="scientific">Trifolium subterraneum</name>
    <name type="common">Subterranean clover</name>
    <dbReference type="NCBI Taxonomy" id="3900"/>
    <lineage>
        <taxon>Eukaryota</taxon>
        <taxon>Viridiplantae</taxon>
        <taxon>Streptophyta</taxon>
        <taxon>Embryophyta</taxon>
        <taxon>Tracheophyta</taxon>
        <taxon>Spermatophyta</taxon>
        <taxon>Magnoliopsida</taxon>
        <taxon>eudicotyledons</taxon>
        <taxon>Gunneridae</taxon>
        <taxon>Pentapetalae</taxon>
        <taxon>rosids</taxon>
        <taxon>fabids</taxon>
        <taxon>Fabales</taxon>
        <taxon>Fabaceae</taxon>
        <taxon>Papilionoideae</taxon>
        <taxon>50 kb inversion clade</taxon>
        <taxon>NPAAA clade</taxon>
        <taxon>Hologalegina</taxon>
        <taxon>IRL clade</taxon>
        <taxon>Trifolieae</taxon>
        <taxon>Trifolium</taxon>
    </lineage>
</organism>
<dbReference type="Proteomes" id="UP000242715">
    <property type="component" value="Unassembled WGS sequence"/>
</dbReference>
<dbReference type="EMBL" id="DF974037">
    <property type="protein sequence ID" value="GAU44361.1"/>
    <property type="molecule type" value="Genomic_DNA"/>
</dbReference>
<evidence type="ECO:0000313" key="2">
    <source>
        <dbReference type="EMBL" id="GAU44361.1"/>
    </source>
</evidence>
<reference evidence="3" key="1">
    <citation type="journal article" date="2017" name="Front. Plant Sci.">
        <title>Climate Clever Clovers: New Paradigm to Reduce the Environmental Footprint of Ruminants by Breeding Low Methanogenic Forages Utilizing Haplotype Variation.</title>
        <authorList>
            <person name="Kaur P."/>
            <person name="Appels R."/>
            <person name="Bayer P.E."/>
            <person name="Keeble-Gagnere G."/>
            <person name="Wang J."/>
            <person name="Hirakawa H."/>
            <person name="Shirasawa K."/>
            <person name="Vercoe P."/>
            <person name="Stefanova K."/>
            <person name="Durmic Z."/>
            <person name="Nichols P."/>
            <person name="Revell C."/>
            <person name="Isobe S.N."/>
            <person name="Edwards D."/>
            <person name="Erskine W."/>
        </authorList>
    </citation>
    <scope>NUCLEOTIDE SEQUENCE [LARGE SCALE GENOMIC DNA]</scope>
    <source>
        <strain evidence="3">cv. Daliak</strain>
    </source>
</reference>
<sequence length="154" mass="16406">MVTGQTIGFGRQAAPGRICEFQSRQILGAEGGVLGTGKKMVDEGEKGRSGERGTEEGEKIARTGNWEGEVKRQEVGKKRVDEGEGVGIQVGKVMVFTGAEKRKQGELEKEEGEVSAHPTAHSGDDMAECQVTRPLLIGDTVLEPVIISTEQGAI</sequence>
<feature type="region of interest" description="Disordered" evidence="1">
    <location>
        <begin position="34"/>
        <end position="58"/>
    </location>
</feature>
<accession>A0A2Z6NKA7</accession>
<evidence type="ECO:0000313" key="3">
    <source>
        <dbReference type="Proteomes" id="UP000242715"/>
    </source>
</evidence>
<gene>
    <name evidence="2" type="ORF">TSUD_241740</name>
</gene>
<feature type="region of interest" description="Disordered" evidence="1">
    <location>
        <begin position="101"/>
        <end position="127"/>
    </location>
</feature>
<protein>
    <submittedName>
        <fullName evidence="2">Uncharacterized protein</fullName>
    </submittedName>
</protein>
<evidence type="ECO:0000256" key="1">
    <source>
        <dbReference type="SAM" id="MobiDB-lite"/>
    </source>
</evidence>